<evidence type="ECO:0000313" key="3">
    <source>
        <dbReference type="Proteomes" id="UP000267096"/>
    </source>
</evidence>
<sequence length="396" mass="46611">MAAAQIAKRFSSSELLSQDSDAPNKVKHPNTSIFQAHKHLKVQHAELCNDYDQLRKAFILLEKKNDAEERHYIGEIEKLQKEKQAAIDEFQSYTEEKNEQLGAEQVRLQRELVEVNATLREIRRENERAQLEIRDAYEEQINRLTSNALAESRKLSLEFKSLIKVPFRNRDESGDNDALTLELEMLRERYRMLDEQYRRLHEDAERRQFESDTRIRNLEGSLMERSMRATRSAIKIEQLSLEVEKYRRNLEHNNGEFERLQGEVKRLQKDKLTVERESMERDQSLTDQLLTQSMLIDKKLNEVEKVSADKDSLIKELQSKLCDTQLQLKSQTDSVKDSLKGTEDLERQVATLRQELKQNESESKLTVDKLKWERDRAIQNLADLRFTNILSSFSQN</sequence>
<evidence type="ECO:0000313" key="2">
    <source>
        <dbReference type="EMBL" id="VDK54915.1"/>
    </source>
</evidence>
<reference evidence="4" key="1">
    <citation type="submission" date="2017-02" db="UniProtKB">
        <authorList>
            <consortium name="WormBaseParasite"/>
        </authorList>
    </citation>
    <scope>IDENTIFICATION</scope>
</reference>
<dbReference type="AlphaFoldDB" id="A0A0M3K4R6"/>
<evidence type="ECO:0000256" key="1">
    <source>
        <dbReference type="SAM" id="Coils"/>
    </source>
</evidence>
<keyword evidence="3" id="KW-1185">Reference proteome</keyword>
<dbReference type="EMBL" id="UYRR01032276">
    <property type="protein sequence ID" value="VDK54915.1"/>
    <property type="molecule type" value="Genomic_DNA"/>
</dbReference>
<feature type="coiled-coil region" evidence="1">
    <location>
        <begin position="236"/>
        <end position="316"/>
    </location>
</feature>
<reference evidence="2 3" key="2">
    <citation type="submission" date="2018-11" db="EMBL/GenBank/DDBJ databases">
        <authorList>
            <consortium name="Pathogen Informatics"/>
        </authorList>
    </citation>
    <scope>NUCLEOTIDE SEQUENCE [LARGE SCALE GENOMIC DNA]</scope>
</reference>
<keyword evidence="1" id="KW-0175">Coiled coil</keyword>
<evidence type="ECO:0000313" key="4">
    <source>
        <dbReference type="WBParaSite" id="ASIM_0001595701-mRNA-1"/>
    </source>
</evidence>
<dbReference type="OrthoDB" id="10251741at2759"/>
<accession>A0A0M3K4R6</accession>
<organism evidence="4">
    <name type="scientific">Anisakis simplex</name>
    <name type="common">Herring worm</name>
    <dbReference type="NCBI Taxonomy" id="6269"/>
    <lineage>
        <taxon>Eukaryota</taxon>
        <taxon>Metazoa</taxon>
        <taxon>Ecdysozoa</taxon>
        <taxon>Nematoda</taxon>
        <taxon>Chromadorea</taxon>
        <taxon>Rhabditida</taxon>
        <taxon>Spirurina</taxon>
        <taxon>Ascaridomorpha</taxon>
        <taxon>Ascaridoidea</taxon>
        <taxon>Anisakidae</taxon>
        <taxon>Anisakis</taxon>
        <taxon>Anisakis simplex complex</taxon>
    </lineage>
</organism>
<gene>
    <name evidence="2" type="ORF">ASIM_LOCUS15364</name>
</gene>
<proteinExistence type="predicted"/>
<name>A0A0M3K4R6_ANISI</name>
<dbReference type="Proteomes" id="UP000267096">
    <property type="component" value="Unassembled WGS sequence"/>
</dbReference>
<protein>
    <submittedName>
        <fullName evidence="2 4">Uncharacterized protein</fullName>
    </submittedName>
</protein>
<feature type="coiled-coil region" evidence="1">
    <location>
        <begin position="69"/>
        <end position="203"/>
    </location>
</feature>
<dbReference type="WBParaSite" id="ASIM_0001595701-mRNA-1">
    <property type="protein sequence ID" value="ASIM_0001595701-mRNA-1"/>
    <property type="gene ID" value="ASIM_0001595701"/>
</dbReference>